<evidence type="ECO:0000313" key="1">
    <source>
        <dbReference type="Proteomes" id="UP000887565"/>
    </source>
</evidence>
<evidence type="ECO:0000313" key="2">
    <source>
        <dbReference type="WBParaSite" id="nRc.2.0.1.t06600-RA"/>
    </source>
</evidence>
<reference evidence="2" key="1">
    <citation type="submission" date="2022-11" db="UniProtKB">
        <authorList>
            <consortium name="WormBaseParasite"/>
        </authorList>
    </citation>
    <scope>IDENTIFICATION</scope>
</reference>
<protein>
    <submittedName>
        <fullName evidence="2">Uncharacterized protein</fullName>
    </submittedName>
</protein>
<organism evidence="1 2">
    <name type="scientific">Romanomermis culicivorax</name>
    <name type="common">Nematode worm</name>
    <dbReference type="NCBI Taxonomy" id="13658"/>
    <lineage>
        <taxon>Eukaryota</taxon>
        <taxon>Metazoa</taxon>
        <taxon>Ecdysozoa</taxon>
        <taxon>Nematoda</taxon>
        <taxon>Enoplea</taxon>
        <taxon>Dorylaimia</taxon>
        <taxon>Mermithida</taxon>
        <taxon>Mermithoidea</taxon>
        <taxon>Mermithidae</taxon>
        <taxon>Romanomermis</taxon>
    </lineage>
</organism>
<accession>A0A915HXQ3</accession>
<proteinExistence type="predicted"/>
<keyword evidence="1" id="KW-1185">Reference proteome</keyword>
<sequence length="149" mass="16833">MSGDQKYVTRLCDRIDYLTNNIDRLQKKTTDRRMQTIVSRSPRGHHSSMLISHVLSGGLCPFEFTRFYDICNNASSKDDQQKTLFRSKSTDLGSILSNGQFKTYSTTTFDVENAKIVPKNTNSLLTEFNPYKQTSGSNKLTVSSCVVTL</sequence>
<dbReference type="Proteomes" id="UP000887565">
    <property type="component" value="Unplaced"/>
</dbReference>
<dbReference type="WBParaSite" id="nRc.2.0.1.t06600-RA">
    <property type="protein sequence ID" value="nRc.2.0.1.t06600-RA"/>
    <property type="gene ID" value="nRc.2.0.1.g06600"/>
</dbReference>
<name>A0A915HXQ3_ROMCU</name>
<dbReference type="AlphaFoldDB" id="A0A915HXQ3"/>